<dbReference type="Proteomes" id="UP001152795">
    <property type="component" value="Unassembled WGS sequence"/>
</dbReference>
<evidence type="ECO:0000256" key="1">
    <source>
        <dbReference type="ARBA" id="ARBA00001968"/>
    </source>
</evidence>
<dbReference type="InterPro" id="IPR027806">
    <property type="entry name" value="HARBI1_dom"/>
</dbReference>
<name>A0A7D9D521_PARCT</name>
<dbReference type="PANTHER" id="PTHR34615:SF1">
    <property type="entry name" value="PX DOMAIN-CONTAINING PROTEIN"/>
    <property type="match status" value="1"/>
</dbReference>
<comment type="cofactor">
    <cofactor evidence="1">
        <name>a divalent metal cation</name>
        <dbReference type="ChEBI" id="CHEBI:60240"/>
    </cofactor>
</comment>
<dbReference type="AlphaFoldDB" id="A0A7D9D521"/>
<proteinExistence type="predicted"/>
<reference evidence="3" key="1">
    <citation type="submission" date="2020-04" db="EMBL/GenBank/DDBJ databases">
        <authorList>
            <person name="Alioto T."/>
            <person name="Alioto T."/>
            <person name="Gomez Garrido J."/>
        </authorList>
    </citation>
    <scope>NUCLEOTIDE SEQUENCE</scope>
    <source>
        <strain evidence="3">A484AB</strain>
    </source>
</reference>
<protein>
    <submittedName>
        <fullName evidence="3">Uncharacterized protein</fullName>
    </submittedName>
</protein>
<keyword evidence="2" id="KW-0479">Metal-binding</keyword>
<sequence length="316" mass="36249">MDEIFDTLLLSYDDGLISDEELLLLQDYLCISPNRHSNFPYRDYNPFDWENLDELTCKVEFRFDKQDIPRLQEALQFPEMISIPHATDCPGSFVHIAQKICLPKNLESYANAIHVKGSPLLTCFGFIDGTVRPICRPSVNQRIAVYNGHKRLHAIKFQSICIPNGLIANLSGPWEGRMNDARILGESGLMQDLRQHAFAPDGTPLCLYGDPAYPLRVHLQQPFRNNAALTEDMRQYNKAMSSVRVSVEWLFGEITKYFKFVDFKQQLKIRLSPIGKIYIVSAILQNSLACLYGNIVSEYFEINPPTLENYFWRADA</sequence>
<evidence type="ECO:0000256" key="2">
    <source>
        <dbReference type="ARBA" id="ARBA00022723"/>
    </source>
</evidence>
<evidence type="ECO:0000313" key="4">
    <source>
        <dbReference type="Proteomes" id="UP001152795"/>
    </source>
</evidence>
<dbReference type="EMBL" id="CACRXK020000029">
    <property type="protein sequence ID" value="CAB3977112.1"/>
    <property type="molecule type" value="Genomic_DNA"/>
</dbReference>
<keyword evidence="4" id="KW-1185">Reference proteome</keyword>
<evidence type="ECO:0000313" key="3">
    <source>
        <dbReference type="EMBL" id="CAB3977112.1"/>
    </source>
</evidence>
<dbReference type="PANTHER" id="PTHR34615">
    <property type="entry name" value="PX DOMAIN-CONTAINING PROTEIN"/>
    <property type="match status" value="1"/>
</dbReference>
<dbReference type="OrthoDB" id="6503144at2759"/>
<dbReference type="GO" id="GO:0046872">
    <property type="term" value="F:metal ion binding"/>
    <property type="evidence" value="ECO:0007669"/>
    <property type="project" value="UniProtKB-KW"/>
</dbReference>
<dbReference type="Pfam" id="PF13359">
    <property type="entry name" value="DDE_Tnp_4"/>
    <property type="match status" value="1"/>
</dbReference>
<gene>
    <name evidence="3" type="ORF">PACLA_8A009920</name>
</gene>
<organism evidence="3 4">
    <name type="scientific">Paramuricea clavata</name>
    <name type="common">Red gorgonian</name>
    <name type="synonym">Violescent sea-whip</name>
    <dbReference type="NCBI Taxonomy" id="317549"/>
    <lineage>
        <taxon>Eukaryota</taxon>
        <taxon>Metazoa</taxon>
        <taxon>Cnidaria</taxon>
        <taxon>Anthozoa</taxon>
        <taxon>Octocorallia</taxon>
        <taxon>Malacalcyonacea</taxon>
        <taxon>Plexauridae</taxon>
        <taxon>Paramuricea</taxon>
    </lineage>
</organism>
<accession>A0A7D9D521</accession>
<comment type="caution">
    <text evidence="3">The sequence shown here is derived from an EMBL/GenBank/DDBJ whole genome shotgun (WGS) entry which is preliminary data.</text>
</comment>